<dbReference type="CDD" id="cd10918">
    <property type="entry name" value="CE4_NodB_like_5s_6s"/>
    <property type="match status" value="1"/>
</dbReference>
<dbReference type="PANTHER" id="PTHR34216:SF3">
    <property type="entry name" value="POLY-BETA-1,6-N-ACETYL-D-GLUCOSAMINE N-DEACETYLASE"/>
    <property type="match status" value="1"/>
</dbReference>
<comment type="caution">
    <text evidence="5">The sequence shown here is derived from an EMBL/GenBank/DDBJ whole genome shotgun (WGS) entry which is preliminary data.</text>
</comment>
<dbReference type="InterPro" id="IPR051398">
    <property type="entry name" value="Polysacch_Deacetylase"/>
</dbReference>
<keyword evidence="2 3" id="KW-0732">Signal</keyword>
<dbReference type="PROSITE" id="PS51677">
    <property type="entry name" value="NODB"/>
    <property type="match status" value="1"/>
</dbReference>
<dbReference type="GO" id="GO:0005975">
    <property type="term" value="P:carbohydrate metabolic process"/>
    <property type="evidence" value="ECO:0007669"/>
    <property type="project" value="InterPro"/>
</dbReference>
<dbReference type="PANTHER" id="PTHR34216">
    <property type="match status" value="1"/>
</dbReference>
<proteinExistence type="predicted"/>
<dbReference type="InterPro" id="IPR002509">
    <property type="entry name" value="NODB_dom"/>
</dbReference>
<evidence type="ECO:0000313" key="6">
    <source>
        <dbReference type="Proteomes" id="UP000248326"/>
    </source>
</evidence>
<reference evidence="5 6" key="1">
    <citation type="submission" date="2018-06" db="EMBL/GenBank/DDBJ databases">
        <title>Genomic Encyclopedia of Type Strains, Phase IV (KMG-IV): sequencing the most valuable type-strain genomes for metagenomic binning, comparative biology and taxonomic classification.</title>
        <authorList>
            <person name="Goeker M."/>
        </authorList>
    </citation>
    <scope>NUCLEOTIDE SEQUENCE [LARGE SCALE GENOMIC DNA]</scope>
    <source>
        <strain evidence="5 6">DSM 18048</strain>
    </source>
</reference>
<dbReference type="RefSeq" id="WP_110886090.1">
    <property type="nucleotide sequence ID" value="NZ_QJSX01000004.1"/>
</dbReference>
<dbReference type="GO" id="GO:0016810">
    <property type="term" value="F:hydrolase activity, acting on carbon-nitrogen (but not peptide) bonds"/>
    <property type="evidence" value="ECO:0007669"/>
    <property type="project" value="InterPro"/>
</dbReference>
<evidence type="ECO:0000256" key="2">
    <source>
        <dbReference type="ARBA" id="ARBA00022729"/>
    </source>
</evidence>
<dbReference type="GO" id="GO:0005576">
    <property type="term" value="C:extracellular region"/>
    <property type="evidence" value="ECO:0007669"/>
    <property type="project" value="UniProtKB-SubCell"/>
</dbReference>
<gene>
    <name evidence="5" type="ORF">DES52_104259</name>
</gene>
<feature type="domain" description="NodB homology" evidence="4">
    <location>
        <begin position="70"/>
        <end position="272"/>
    </location>
</feature>
<feature type="signal peptide" evidence="3">
    <location>
        <begin position="1"/>
        <end position="19"/>
    </location>
</feature>
<keyword evidence="6" id="KW-1185">Reference proteome</keyword>
<feature type="chain" id="PRO_5016423596" evidence="3">
    <location>
        <begin position="20"/>
        <end position="432"/>
    </location>
</feature>
<name>A0A318S8W2_9DEIO</name>
<accession>A0A318S8W2</accession>
<protein>
    <submittedName>
        <fullName evidence="5">Polysaccharide deacetylase</fullName>
    </submittedName>
</protein>
<dbReference type="SUPFAM" id="SSF88713">
    <property type="entry name" value="Glycoside hydrolase/deacetylase"/>
    <property type="match status" value="1"/>
</dbReference>
<dbReference type="Proteomes" id="UP000248326">
    <property type="component" value="Unassembled WGS sequence"/>
</dbReference>
<organism evidence="5 6">
    <name type="scientific">Deinococcus yavapaiensis KR-236</name>
    <dbReference type="NCBI Taxonomy" id="694435"/>
    <lineage>
        <taxon>Bacteria</taxon>
        <taxon>Thermotogati</taxon>
        <taxon>Deinococcota</taxon>
        <taxon>Deinococci</taxon>
        <taxon>Deinococcales</taxon>
        <taxon>Deinococcaceae</taxon>
        <taxon>Deinococcus</taxon>
    </lineage>
</organism>
<dbReference type="Pfam" id="PF01522">
    <property type="entry name" value="Polysacc_deac_1"/>
    <property type="match status" value="1"/>
</dbReference>
<comment type="subcellular location">
    <subcellularLocation>
        <location evidence="1">Secreted</location>
    </subcellularLocation>
</comment>
<evidence type="ECO:0000259" key="4">
    <source>
        <dbReference type="PROSITE" id="PS51677"/>
    </source>
</evidence>
<dbReference type="OrthoDB" id="9778320at2"/>
<evidence type="ECO:0000256" key="1">
    <source>
        <dbReference type="ARBA" id="ARBA00004613"/>
    </source>
</evidence>
<sequence>MRALLPLLAALAVASPAAASNLTVTFHRVGVSGGLTLALDGPTLRREVQSLRGAGRRFVTASEVARASGDTAAITFDDGYVDVYDVAFPVLRELGVKATFFVITDKVGHPGYVSWTQLRELQAAGWEIGSHTRSHAALPDLTPDSLERELGGSRDELARRGFDAACVAYPFGLHDARVREVAARFYSCAFTTSFGVNDAATDPLAARRPLGTPLDANLGLAWRANSGVDTRAPVLALGLLSTLEPSGEAGGAPRFGNAARFELLGDGAWSFSASREARVQSFVARDGAFVLGARTARGVSRFDEVTLGVRALGAAFAVGLSSEGPLVGAAVPLGGFGEAWGRFSFGARSATLGASVLPFDYARLDVEWNDRRGFAVEGTYALPIQEGEGRPFRVLAGFDEGAYGGVTARLGSFDVTGTVGARGVSIGVNAKW</sequence>
<dbReference type="Gene3D" id="3.20.20.370">
    <property type="entry name" value="Glycoside hydrolase/deacetylase"/>
    <property type="match status" value="1"/>
</dbReference>
<dbReference type="EMBL" id="QJSX01000004">
    <property type="protein sequence ID" value="PYE54985.1"/>
    <property type="molecule type" value="Genomic_DNA"/>
</dbReference>
<dbReference type="InterPro" id="IPR011330">
    <property type="entry name" value="Glyco_hydro/deAcase_b/a-brl"/>
</dbReference>
<dbReference type="AlphaFoldDB" id="A0A318S8W2"/>
<evidence type="ECO:0000313" key="5">
    <source>
        <dbReference type="EMBL" id="PYE54985.1"/>
    </source>
</evidence>
<evidence type="ECO:0000256" key="3">
    <source>
        <dbReference type="SAM" id="SignalP"/>
    </source>
</evidence>